<comment type="caution">
    <text evidence="2">The sequence shown here is derived from an EMBL/GenBank/DDBJ whole genome shotgun (WGS) entry which is preliminary data.</text>
</comment>
<dbReference type="Proteomes" id="UP001221898">
    <property type="component" value="Unassembled WGS sequence"/>
</dbReference>
<evidence type="ECO:0000313" key="3">
    <source>
        <dbReference type="Proteomes" id="UP001221898"/>
    </source>
</evidence>
<name>A0AAD7R665_9TELE</name>
<protein>
    <submittedName>
        <fullName evidence="2">Uncharacterized protein</fullName>
    </submittedName>
</protein>
<gene>
    <name evidence="2" type="ORF">AAFF_G00342140</name>
</gene>
<keyword evidence="3" id="KW-1185">Reference proteome</keyword>
<sequence length="69" mass="7744">MHLQMDTAGGRQRGDSRIAEDNTKSPLCVEAVNVRCPAPPPDTGSPLYLPWLHYGGRRFQRRSAFRAAY</sequence>
<reference evidence="2" key="1">
    <citation type="journal article" date="2023" name="Science">
        <title>Genome structures resolve the early diversification of teleost fishes.</title>
        <authorList>
            <person name="Parey E."/>
            <person name="Louis A."/>
            <person name="Montfort J."/>
            <person name="Bouchez O."/>
            <person name="Roques C."/>
            <person name="Iampietro C."/>
            <person name="Lluch J."/>
            <person name="Castinel A."/>
            <person name="Donnadieu C."/>
            <person name="Desvignes T."/>
            <person name="Floi Bucao C."/>
            <person name="Jouanno E."/>
            <person name="Wen M."/>
            <person name="Mejri S."/>
            <person name="Dirks R."/>
            <person name="Jansen H."/>
            <person name="Henkel C."/>
            <person name="Chen W.J."/>
            <person name="Zahm M."/>
            <person name="Cabau C."/>
            <person name="Klopp C."/>
            <person name="Thompson A.W."/>
            <person name="Robinson-Rechavi M."/>
            <person name="Braasch I."/>
            <person name="Lecointre G."/>
            <person name="Bobe J."/>
            <person name="Postlethwait J.H."/>
            <person name="Berthelot C."/>
            <person name="Roest Crollius H."/>
            <person name="Guiguen Y."/>
        </authorList>
    </citation>
    <scope>NUCLEOTIDE SEQUENCE</scope>
    <source>
        <strain evidence="2">NC1722</strain>
    </source>
</reference>
<feature type="compositionally biased region" description="Basic and acidic residues" evidence="1">
    <location>
        <begin position="12"/>
        <end position="22"/>
    </location>
</feature>
<feature type="region of interest" description="Disordered" evidence="1">
    <location>
        <begin position="1"/>
        <end position="22"/>
    </location>
</feature>
<evidence type="ECO:0000256" key="1">
    <source>
        <dbReference type="SAM" id="MobiDB-lite"/>
    </source>
</evidence>
<proteinExistence type="predicted"/>
<accession>A0AAD7R665</accession>
<dbReference type="AlphaFoldDB" id="A0AAD7R665"/>
<organism evidence="2 3">
    <name type="scientific">Aldrovandia affinis</name>
    <dbReference type="NCBI Taxonomy" id="143900"/>
    <lineage>
        <taxon>Eukaryota</taxon>
        <taxon>Metazoa</taxon>
        <taxon>Chordata</taxon>
        <taxon>Craniata</taxon>
        <taxon>Vertebrata</taxon>
        <taxon>Euteleostomi</taxon>
        <taxon>Actinopterygii</taxon>
        <taxon>Neopterygii</taxon>
        <taxon>Teleostei</taxon>
        <taxon>Notacanthiformes</taxon>
        <taxon>Halosauridae</taxon>
        <taxon>Aldrovandia</taxon>
    </lineage>
</organism>
<evidence type="ECO:0000313" key="2">
    <source>
        <dbReference type="EMBL" id="KAJ8366806.1"/>
    </source>
</evidence>
<dbReference type="EMBL" id="JAINUG010000542">
    <property type="protein sequence ID" value="KAJ8366806.1"/>
    <property type="molecule type" value="Genomic_DNA"/>
</dbReference>